<dbReference type="Pfam" id="PF01455">
    <property type="entry name" value="HupF_HypC"/>
    <property type="match status" value="1"/>
</dbReference>
<reference evidence="2 3" key="1">
    <citation type="submission" date="2024-08" db="EMBL/GenBank/DDBJ databases">
        <authorList>
            <person name="Ishaq N."/>
        </authorList>
    </citation>
    <scope>NUCLEOTIDE SEQUENCE [LARGE SCALE GENOMIC DNA]</scope>
    <source>
        <strain evidence="2 3">DSM 18651</strain>
    </source>
</reference>
<name>A0ABV4NYE2_9GAMM</name>
<dbReference type="Gene3D" id="2.30.30.140">
    <property type="match status" value="1"/>
</dbReference>
<keyword evidence="3" id="KW-1185">Reference proteome</keyword>
<dbReference type="SUPFAM" id="SSF159127">
    <property type="entry name" value="HupF/HypC-like"/>
    <property type="match status" value="1"/>
</dbReference>
<dbReference type="PANTHER" id="PTHR35177">
    <property type="entry name" value="HYDROGENASE MATURATION FACTOR HYBG"/>
    <property type="match status" value="1"/>
</dbReference>
<dbReference type="PANTHER" id="PTHR35177:SF2">
    <property type="entry name" value="HYDROGENASE MATURATION FACTOR HYBG"/>
    <property type="match status" value="1"/>
</dbReference>
<accession>A0ABV4NYE2</accession>
<proteinExistence type="inferred from homology"/>
<dbReference type="PRINTS" id="PR00445">
    <property type="entry name" value="HUPFHYPC"/>
</dbReference>
<dbReference type="RefSeq" id="WP_371838702.1">
    <property type="nucleotide sequence ID" value="NZ_JBGMEK010000016.1"/>
</dbReference>
<comment type="caution">
    <text evidence="2">The sequence shown here is derived from an EMBL/GenBank/DDBJ whole genome shotgun (WGS) entry which is preliminary data.</text>
</comment>
<protein>
    <submittedName>
        <fullName evidence="2">HypC/HybG/HupF family hydrogenase formation chaperone</fullName>
    </submittedName>
</protein>
<dbReference type="EMBL" id="JBGMEK010000016">
    <property type="protein sequence ID" value="MFA0811133.1"/>
    <property type="molecule type" value="Genomic_DNA"/>
</dbReference>
<comment type="similarity">
    <text evidence="1">Belongs to the HupF/HypC family.</text>
</comment>
<evidence type="ECO:0000256" key="1">
    <source>
        <dbReference type="ARBA" id="ARBA00006018"/>
    </source>
</evidence>
<dbReference type="InterPro" id="IPR001109">
    <property type="entry name" value="Hydrogenase_HupF/HypC"/>
</dbReference>
<gene>
    <name evidence="2" type="ORF">ACCI49_09400</name>
</gene>
<evidence type="ECO:0000313" key="3">
    <source>
        <dbReference type="Proteomes" id="UP001569428"/>
    </source>
</evidence>
<evidence type="ECO:0000313" key="2">
    <source>
        <dbReference type="EMBL" id="MFA0811133.1"/>
    </source>
</evidence>
<dbReference type="NCBIfam" id="TIGR00074">
    <property type="entry name" value="hypC_hupF"/>
    <property type="match status" value="1"/>
</dbReference>
<dbReference type="Proteomes" id="UP001569428">
    <property type="component" value="Unassembled WGS sequence"/>
</dbReference>
<sequence>MCLGVPGVVEKIIGNSPLERIGKVRFGGIAREINLSLVPDAQVGDYVIVHVGIAISQIQKTEAELVFHYLDALKDPDSAERS</sequence>
<organism evidence="2 3">
    <name type="scientific">Microbulbifer epialgicus</name>
    <dbReference type="NCBI Taxonomy" id="393907"/>
    <lineage>
        <taxon>Bacteria</taxon>
        <taxon>Pseudomonadati</taxon>
        <taxon>Pseudomonadota</taxon>
        <taxon>Gammaproteobacteria</taxon>
        <taxon>Cellvibrionales</taxon>
        <taxon>Microbulbiferaceae</taxon>
        <taxon>Microbulbifer</taxon>
    </lineage>
</organism>